<keyword evidence="9" id="KW-1185">Reference proteome</keyword>
<evidence type="ECO:0000256" key="2">
    <source>
        <dbReference type="ARBA" id="ARBA00004613"/>
    </source>
</evidence>
<proteinExistence type="inferred from homology"/>
<organism evidence="8 9">
    <name type="scientific">Novosphingobium anseongense</name>
    <dbReference type="NCBI Taxonomy" id="3133436"/>
    <lineage>
        <taxon>Bacteria</taxon>
        <taxon>Pseudomonadati</taxon>
        <taxon>Pseudomonadota</taxon>
        <taxon>Alphaproteobacteria</taxon>
        <taxon>Sphingomonadales</taxon>
        <taxon>Sphingomonadaceae</taxon>
        <taxon>Novosphingobium</taxon>
    </lineage>
</organism>
<dbReference type="InterPro" id="IPR051398">
    <property type="entry name" value="Polysacch_Deacetylase"/>
</dbReference>
<evidence type="ECO:0000313" key="9">
    <source>
        <dbReference type="Proteomes" id="UP001361239"/>
    </source>
</evidence>
<accession>A0ABU8RQU8</accession>
<gene>
    <name evidence="8" type="ORF">WG901_01840</name>
</gene>
<dbReference type="Pfam" id="PF01522">
    <property type="entry name" value="Polysacc_deac_1"/>
    <property type="match status" value="1"/>
</dbReference>
<comment type="similarity">
    <text evidence="3">Belongs to the polysaccharide deacetylase family.</text>
</comment>
<comment type="function">
    <text evidence="1">Is involved in generating a small heat-stable compound (Nod), an acylated oligomer of N-acetylglucosamine, that stimulates mitosis in various plant protoplasts.</text>
</comment>
<dbReference type="SUPFAM" id="SSF88713">
    <property type="entry name" value="Glycoside hydrolase/deacetylase"/>
    <property type="match status" value="1"/>
</dbReference>
<comment type="subcellular location">
    <subcellularLocation>
        <location evidence="2">Secreted</location>
    </subcellularLocation>
</comment>
<evidence type="ECO:0000256" key="1">
    <source>
        <dbReference type="ARBA" id="ARBA00003236"/>
    </source>
</evidence>
<evidence type="ECO:0000256" key="6">
    <source>
        <dbReference type="ARBA" id="ARBA00032976"/>
    </source>
</evidence>
<evidence type="ECO:0000256" key="3">
    <source>
        <dbReference type="ARBA" id="ARBA00010973"/>
    </source>
</evidence>
<evidence type="ECO:0000256" key="4">
    <source>
        <dbReference type="ARBA" id="ARBA00020071"/>
    </source>
</evidence>
<reference evidence="8 9" key="1">
    <citation type="submission" date="2024-03" db="EMBL/GenBank/DDBJ databases">
        <authorList>
            <person name="Jo J.-H."/>
        </authorList>
    </citation>
    <scope>NUCLEOTIDE SEQUENCE [LARGE SCALE GENOMIC DNA]</scope>
    <source>
        <strain evidence="8 9">PS1R-30</strain>
    </source>
</reference>
<keyword evidence="5" id="KW-0732">Signal</keyword>
<keyword evidence="8" id="KW-0378">Hydrolase</keyword>
<dbReference type="Proteomes" id="UP001361239">
    <property type="component" value="Unassembled WGS sequence"/>
</dbReference>
<dbReference type="PANTHER" id="PTHR34216">
    <property type="match status" value="1"/>
</dbReference>
<dbReference type="CDD" id="cd10918">
    <property type="entry name" value="CE4_NodB_like_5s_6s"/>
    <property type="match status" value="1"/>
</dbReference>
<dbReference type="RefSeq" id="WP_339585318.1">
    <property type="nucleotide sequence ID" value="NZ_JBBHJZ010000001.1"/>
</dbReference>
<name>A0ABU8RQU8_9SPHN</name>
<dbReference type="Gene3D" id="3.20.20.370">
    <property type="entry name" value="Glycoside hydrolase/deacetylase"/>
    <property type="match status" value="1"/>
</dbReference>
<evidence type="ECO:0000259" key="7">
    <source>
        <dbReference type="Pfam" id="PF01522"/>
    </source>
</evidence>
<dbReference type="EMBL" id="JBBHJZ010000001">
    <property type="protein sequence ID" value="MEJ5975361.1"/>
    <property type="molecule type" value="Genomic_DNA"/>
</dbReference>
<sequence length="308" mass="34403">MRYLKDHGYTVLPLSEAVDRLADGSLPRDPVTITIDDGFHSVHAIAREVLHRYAFPSTLYLTSYYFEKSTPIFQLAVDYMCWKSPKRRVDLSRLGVTALAEASAFDLTPENRAAASAQIFAHGTTQLDEAGRVALSQRLGEALDVDYAKIRKGRQFSLISPEEARELEAGGMAIELHTHRHQFPECPIAAATELRDNRAAIEPLLGRPLDHFCYPSGRWHHTHRPVLEDAAIKSATTCQAGLARKGANLLALPRILDDNRVSQIEFEAEVSGFTDLLRRFRGKTRAPWVSPPSYVEWVGVAPEMLMIA</sequence>
<evidence type="ECO:0000256" key="5">
    <source>
        <dbReference type="ARBA" id="ARBA00022729"/>
    </source>
</evidence>
<feature type="domain" description="NodB homology" evidence="7">
    <location>
        <begin position="161"/>
        <end position="233"/>
    </location>
</feature>
<protein>
    <recommendedName>
        <fullName evidence="4">Chitooligosaccharide deacetylase</fullName>
    </recommendedName>
    <alternativeName>
        <fullName evidence="6">Nodulation protein B</fullName>
    </alternativeName>
</protein>
<dbReference type="InterPro" id="IPR011330">
    <property type="entry name" value="Glyco_hydro/deAcase_b/a-brl"/>
</dbReference>
<evidence type="ECO:0000313" key="8">
    <source>
        <dbReference type="EMBL" id="MEJ5975361.1"/>
    </source>
</evidence>
<dbReference type="GO" id="GO:0016787">
    <property type="term" value="F:hydrolase activity"/>
    <property type="evidence" value="ECO:0007669"/>
    <property type="project" value="UniProtKB-KW"/>
</dbReference>
<comment type="caution">
    <text evidence="8">The sequence shown here is derived from an EMBL/GenBank/DDBJ whole genome shotgun (WGS) entry which is preliminary data.</text>
</comment>
<dbReference type="InterPro" id="IPR002509">
    <property type="entry name" value="NODB_dom"/>
</dbReference>
<dbReference type="PANTHER" id="PTHR34216:SF3">
    <property type="entry name" value="POLY-BETA-1,6-N-ACETYL-D-GLUCOSAMINE N-DEACETYLASE"/>
    <property type="match status" value="1"/>
</dbReference>